<keyword evidence="3" id="KW-1185">Reference proteome</keyword>
<gene>
    <name evidence="2" type="ORF">EJ02DRAFT_270633</name>
</gene>
<feature type="domain" description="WW" evidence="1">
    <location>
        <begin position="573"/>
        <end position="606"/>
    </location>
</feature>
<dbReference type="OrthoDB" id="4850726at2759"/>
<dbReference type="PANTHER" id="PTHR24148">
    <property type="entry name" value="ANKYRIN REPEAT DOMAIN-CONTAINING PROTEIN 39 HOMOLOG-RELATED"/>
    <property type="match status" value="1"/>
</dbReference>
<dbReference type="Pfam" id="PF06985">
    <property type="entry name" value="HET"/>
    <property type="match status" value="1"/>
</dbReference>
<evidence type="ECO:0000259" key="1">
    <source>
        <dbReference type="PROSITE" id="PS50020"/>
    </source>
</evidence>
<organism evidence="2 3">
    <name type="scientific">Clathrospora elynae</name>
    <dbReference type="NCBI Taxonomy" id="706981"/>
    <lineage>
        <taxon>Eukaryota</taxon>
        <taxon>Fungi</taxon>
        <taxon>Dikarya</taxon>
        <taxon>Ascomycota</taxon>
        <taxon>Pezizomycotina</taxon>
        <taxon>Dothideomycetes</taxon>
        <taxon>Pleosporomycetidae</taxon>
        <taxon>Pleosporales</taxon>
        <taxon>Diademaceae</taxon>
        <taxon>Clathrospora</taxon>
    </lineage>
</organism>
<sequence>MAEEGLFVYQVLDPPGHAIRLLTLLPGEFSDDIYLSITHEELEDENRTPYDCLSYIWGDAAQAHQKLYISQKLAVDGAEVDVLQFLYVRNNLLAALKYLRLPDTPRVIWIDAICIDQQNLTEKGTEVARMGQIYNKAAQVIIWLGPEDEYTSMALDTIERLSAGVELTWDHRGCVVKPGSEAEAVQKHMEKSKFTPENWTSFSRLIQRPWFRRLWIRQEVLLASKILMRCGYAEVAWEKLEKAIVFVEHRVSRAYVGVDDILFCRSLFPYVGSDILTYTLHRSSLCGYFDSRDLIYANLSTSSAMKALQIKPDYSLTAAETFKDMSCKYLQHFKNLDLFRSCDLQTLPASFKSFVPDFAVPKSESRLFSVYAHAGTRQSYVDIEGGLIELKGRIVDKIRKVSSSRKPIAIRTLSSDNLKDIIETYRAWEPANLMTSTTYLGGGTLLDAFIMLLSNGFCKETYHGSHLPTIQESRESFLAAVWSGGDANLINTPRYKAYIGELMSDRRSEVFFQTVEGYIGASPTDVREGDIVSVLLGASVPMVLRPADDRPHAYRVVGPCFLQGVMLGEALLGPLPEGWLCNIHDNRKWCFRREDSDRRVWEDPRLWPLPAHWQAHFCDLDDENSPCDGSCEADYVKAGQLVDRWFFDTRSKEKWHEDPRLDVRGLETGGLELQSFTLV</sequence>
<evidence type="ECO:0000313" key="3">
    <source>
        <dbReference type="Proteomes" id="UP000800038"/>
    </source>
</evidence>
<dbReference type="EMBL" id="ML976094">
    <property type="protein sequence ID" value="KAF1938832.1"/>
    <property type="molecule type" value="Genomic_DNA"/>
</dbReference>
<dbReference type="InterPro" id="IPR052895">
    <property type="entry name" value="HetReg/Transcr_Mod"/>
</dbReference>
<dbReference type="PROSITE" id="PS50020">
    <property type="entry name" value="WW_DOMAIN_2"/>
    <property type="match status" value="1"/>
</dbReference>
<dbReference type="AlphaFoldDB" id="A0A6A5SG54"/>
<proteinExistence type="predicted"/>
<dbReference type="Pfam" id="PF26639">
    <property type="entry name" value="Het-6_barrel"/>
    <property type="match status" value="1"/>
</dbReference>
<name>A0A6A5SG54_9PLEO</name>
<protein>
    <submittedName>
        <fullName evidence="2">HET-domain-containing protein</fullName>
    </submittedName>
</protein>
<dbReference type="PANTHER" id="PTHR24148:SF64">
    <property type="entry name" value="HETEROKARYON INCOMPATIBILITY DOMAIN-CONTAINING PROTEIN"/>
    <property type="match status" value="1"/>
</dbReference>
<dbReference type="Proteomes" id="UP000800038">
    <property type="component" value="Unassembled WGS sequence"/>
</dbReference>
<dbReference type="InterPro" id="IPR001202">
    <property type="entry name" value="WW_dom"/>
</dbReference>
<evidence type="ECO:0000313" key="2">
    <source>
        <dbReference type="EMBL" id="KAF1938832.1"/>
    </source>
</evidence>
<reference evidence="2" key="1">
    <citation type="journal article" date="2020" name="Stud. Mycol.">
        <title>101 Dothideomycetes genomes: a test case for predicting lifestyles and emergence of pathogens.</title>
        <authorList>
            <person name="Haridas S."/>
            <person name="Albert R."/>
            <person name="Binder M."/>
            <person name="Bloem J."/>
            <person name="Labutti K."/>
            <person name="Salamov A."/>
            <person name="Andreopoulos B."/>
            <person name="Baker S."/>
            <person name="Barry K."/>
            <person name="Bills G."/>
            <person name="Bluhm B."/>
            <person name="Cannon C."/>
            <person name="Castanera R."/>
            <person name="Culley D."/>
            <person name="Daum C."/>
            <person name="Ezra D."/>
            <person name="Gonzalez J."/>
            <person name="Henrissat B."/>
            <person name="Kuo A."/>
            <person name="Liang C."/>
            <person name="Lipzen A."/>
            <person name="Lutzoni F."/>
            <person name="Magnuson J."/>
            <person name="Mondo S."/>
            <person name="Nolan M."/>
            <person name="Ohm R."/>
            <person name="Pangilinan J."/>
            <person name="Park H.-J."/>
            <person name="Ramirez L."/>
            <person name="Alfaro M."/>
            <person name="Sun H."/>
            <person name="Tritt A."/>
            <person name="Yoshinaga Y."/>
            <person name="Zwiers L.-H."/>
            <person name="Turgeon B."/>
            <person name="Goodwin S."/>
            <person name="Spatafora J."/>
            <person name="Crous P."/>
            <person name="Grigoriev I."/>
        </authorList>
    </citation>
    <scope>NUCLEOTIDE SEQUENCE</scope>
    <source>
        <strain evidence="2">CBS 161.51</strain>
    </source>
</reference>
<accession>A0A6A5SG54</accession>
<dbReference type="InterPro" id="IPR010730">
    <property type="entry name" value="HET"/>
</dbReference>